<keyword evidence="4" id="KW-0234">DNA repair</keyword>
<dbReference type="InterPro" id="IPR042238">
    <property type="entry name" value="Rad28/ERCC8/Ckn1/ATCSA-1"/>
</dbReference>
<feature type="repeat" description="WD" evidence="5">
    <location>
        <begin position="116"/>
        <end position="158"/>
    </location>
</feature>
<dbReference type="GeneID" id="26840990"/>
<keyword evidence="1 5" id="KW-0853">WD repeat</keyword>
<dbReference type="GO" id="GO:0031464">
    <property type="term" value="C:Cul4A-RING E3 ubiquitin ligase complex"/>
    <property type="evidence" value="ECO:0007669"/>
    <property type="project" value="TreeGrafter"/>
</dbReference>
<dbReference type="SMART" id="SM00320">
    <property type="entry name" value="WD40"/>
    <property type="match status" value="4"/>
</dbReference>
<dbReference type="InterPro" id="IPR015943">
    <property type="entry name" value="WD40/YVTN_repeat-like_dom_sf"/>
</dbReference>
<dbReference type="PANTHER" id="PTHR46202:SF1">
    <property type="entry name" value="DNA EXCISION REPAIR PROTEIN ERCC-8"/>
    <property type="match status" value="1"/>
</dbReference>
<evidence type="ECO:0000256" key="2">
    <source>
        <dbReference type="ARBA" id="ARBA00022737"/>
    </source>
</evidence>
<evidence type="ECO:0000256" key="1">
    <source>
        <dbReference type="ARBA" id="ARBA00022574"/>
    </source>
</evidence>
<dbReference type="PROSITE" id="PS00678">
    <property type="entry name" value="WD_REPEATS_1"/>
    <property type="match status" value="3"/>
</dbReference>
<dbReference type="Proteomes" id="UP000054251">
    <property type="component" value="Unassembled WGS sequence"/>
</dbReference>
<dbReference type="GO" id="GO:0006283">
    <property type="term" value="P:transcription-coupled nucleotide-excision repair"/>
    <property type="evidence" value="ECO:0007669"/>
    <property type="project" value="InterPro"/>
</dbReference>
<reference evidence="6 7" key="1">
    <citation type="submission" date="2015-11" db="EMBL/GenBank/DDBJ databases">
        <title>The genome of Debaryomyces fabryi.</title>
        <authorList>
            <person name="Tafer H."/>
            <person name="Lopandic K."/>
        </authorList>
    </citation>
    <scope>NUCLEOTIDE SEQUENCE [LARGE SCALE GENOMIC DNA]</scope>
    <source>
        <strain evidence="6 7">CBS 789</strain>
    </source>
</reference>
<gene>
    <name evidence="6" type="ORF">AC631_03981</name>
</gene>
<feature type="repeat" description="WD" evidence="5">
    <location>
        <begin position="60"/>
        <end position="84"/>
    </location>
</feature>
<protein>
    <recommendedName>
        <fullName evidence="8">DNA excision repair protein ERCC-8</fullName>
    </recommendedName>
</protein>
<dbReference type="InterPro" id="IPR020472">
    <property type="entry name" value="WD40_PAC1"/>
</dbReference>
<dbReference type="InterPro" id="IPR001680">
    <property type="entry name" value="WD40_rpt"/>
</dbReference>
<name>A0A0V1PVR2_9ASCO</name>
<evidence type="ECO:0000313" key="6">
    <source>
        <dbReference type="EMBL" id="KSA00275.1"/>
    </source>
</evidence>
<proteinExistence type="predicted"/>
<dbReference type="PANTHER" id="PTHR46202">
    <property type="entry name" value="DNA EXCISION REPAIR PROTEIN ERCC-8"/>
    <property type="match status" value="1"/>
</dbReference>
<dbReference type="GO" id="GO:0000209">
    <property type="term" value="P:protein polyubiquitination"/>
    <property type="evidence" value="ECO:0007669"/>
    <property type="project" value="TreeGrafter"/>
</dbReference>
<dbReference type="PROSITE" id="PS50082">
    <property type="entry name" value="WD_REPEATS_2"/>
    <property type="match status" value="4"/>
</dbReference>
<dbReference type="SUPFAM" id="SSF50978">
    <property type="entry name" value="WD40 repeat-like"/>
    <property type="match status" value="1"/>
</dbReference>
<keyword evidence="3" id="KW-0227">DNA damage</keyword>
<dbReference type="OrthoDB" id="361494at2759"/>
<keyword evidence="2" id="KW-0677">Repeat</keyword>
<dbReference type="PRINTS" id="PR00320">
    <property type="entry name" value="GPROTEINBRPT"/>
</dbReference>
<dbReference type="Gene3D" id="2.130.10.10">
    <property type="entry name" value="YVTN repeat-like/Quinoprotein amine dehydrogenase"/>
    <property type="match status" value="1"/>
</dbReference>
<evidence type="ECO:0008006" key="8">
    <source>
        <dbReference type="Google" id="ProtNLM"/>
    </source>
</evidence>
<dbReference type="InterPro" id="IPR036322">
    <property type="entry name" value="WD40_repeat_dom_sf"/>
</dbReference>
<dbReference type="GO" id="GO:0000109">
    <property type="term" value="C:nucleotide-excision repair complex"/>
    <property type="evidence" value="ECO:0007669"/>
    <property type="project" value="TreeGrafter"/>
</dbReference>
<dbReference type="AlphaFoldDB" id="A0A0V1PVR2"/>
<organism evidence="6 7">
    <name type="scientific">Debaryomyces fabryi</name>
    <dbReference type="NCBI Taxonomy" id="58627"/>
    <lineage>
        <taxon>Eukaryota</taxon>
        <taxon>Fungi</taxon>
        <taxon>Dikarya</taxon>
        <taxon>Ascomycota</taxon>
        <taxon>Saccharomycotina</taxon>
        <taxon>Pichiomycetes</taxon>
        <taxon>Debaryomycetaceae</taxon>
        <taxon>Debaryomyces</taxon>
    </lineage>
</organism>
<feature type="repeat" description="WD" evidence="5">
    <location>
        <begin position="273"/>
        <end position="306"/>
    </location>
</feature>
<evidence type="ECO:0000313" key="7">
    <source>
        <dbReference type="Proteomes" id="UP000054251"/>
    </source>
</evidence>
<dbReference type="PROSITE" id="PS50294">
    <property type="entry name" value="WD_REPEATS_REGION"/>
    <property type="match status" value="2"/>
</dbReference>
<dbReference type="Pfam" id="PF00400">
    <property type="entry name" value="WD40"/>
    <property type="match status" value="4"/>
</dbReference>
<dbReference type="RefSeq" id="XP_015466377.1">
    <property type="nucleotide sequence ID" value="XM_015612810.1"/>
</dbReference>
<accession>A0A0V1PVR2</accession>
<evidence type="ECO:0000256" key="3">
    <source>
        <dbReference type="ARBA" id="ARBA00022763"/>
    </source>
</evidence>
<feature type="repeat" description="WD" evidence="5">
    <location>
        <begin position="207"/>
        <end position="242"/>
    </location>
</feature>
<dbReference type="GO" id="GO:0043161">
    <property type="term" value="P:proteasome-mediated ubiquitin-dependent protein catabolic process"/>
    <property type="evidence" value="ECO:0007669"/>
    <property type="project" value="TreeGrafter"/>
</dbReference>
<sequence>MQSLIFDRAVRKISPLEFATAVCESFYTGLRQAARTDVFPSNCHSNAAVNSLSLEKSDFQFLLSSCADSSIKLWDLKSQDTQENTQNTSLANQTYDNYDYDNPVSTFTNVATIPRRAAHTFGVSCIQWWPFDTGMFVSSSFDHTVKIWDTNELTPVHVFDMDNRVYSFDICGHSTNDMTASALVAVASDQPFLRLLDLRSTSSAHTLHGHKGKTLCVKWHPQDPNLLASGGFDGEVKIWDIRRSKSCLCRLDMLRTSTAELSLTYTNLTQPSVKAHLGPVNGLVWDEAGHTLFTAGNDDKVRVWDMVSTLAPPVNKLINFGPLTRNKYPQTIPLILGPKHESELQYLLFPSDNGDIFIFRTIDGKLVSRLTRKGTKNSGRTSSMVNAGPFTATYYCGTMDGEIISWSPKWDQPNINDIFDVDIQHLDDKSISKAKLLDIEKARLMLTNDPYFK</sequence>
<dbReference type="InterPro" id="IPR019775">
    <property type="entry name" value="WD40_repeat_CS"/>
</dbReference>
<comment type="caution">
    <text evidence="6">The sequence shown here is derived from an EMBL/GenBank/DDBJ whole genome shotgun (WGS) entry which is preliminary data.</text>
</comment>
<dbReference type="EMBL" id="LMYN01000095">
    <property type="protein sequence ID" value="KSA00275.1"/>
    <property type="molecule type" value="Genomic_DNA"/>
</dbReference>
<keyword evidence="7" id="KW-1185">Reference proteome</keyword>
<evidence type="ECO:0000256" key="5">
    <source>
        <dbReference type="PROSITE-ProRule" id="PRU00221"/>
    </source>
</evidence>
<evidence type="ECO:0000256" key="4">
    <source>
        <dbReference type="ARBA" id="ARBA00023204"/>
    </source>
</evidence>